<dbReference type="InterPro" id="IPR051907">
    <property type="entry name" value="DoxX-like_oxidoreductase"/>
</dbReference>
<dbReference type="EMBL" id="HBDV01000734">
    <property type="protein sequence ID" value="CAD8216194.1"/>
    <property type="molecule type" value="Transcribed_RNA"/>
</dbReference>
<gene>
    <name evidence="7" type="ORF">PAMY1081_LOCUS468</name>
    <name evidence="8" type="ORF">PAMY1081_LOCUS469</name>
</gene>
<dbReference type="Pfam" id="PF07681">
    <property type="entry name" value="DoxX"/>
    <property type="match status" value="1"/>
</dbReference>
<keyword evidence="5 6" id="KW-0472">Membrane</keyword>
<dbReference type="PANTHER" id="PTHR33452">
    <property type="entry name" value="OXIDOREDUCTASE CATD-RELATED"/>
    <property type="match status" value="1"/>
</dbReference>
<evidence type="ECO:0000313" key="7">
    <source>
        <dbReference type="EMBL" id="CAD8216194.1"/>
    </source>
</evidence>
<name>A0A6T5ULS9_9CHLO</name>
<keyword evidence="2" id="KW-1003">Cell membrane</keyword>
<reference evidence="8" key="1">
    <citation type="submission" date="2021-01" db="EMBL/GenBank/DDBJ databases">
        <authorList>
            <person name="Corre E."/>
            <person name="Pelletier E."/>
            <person name="Niang G."/>
            <person name="Scheremetjew M."/>
            <person name="Finn R."/>
            <person name="Kale V."/>
            <person name="Holt S."/>
            <person name="Cochrane G."/>
            <person name="Meng A."/>
            <person name="Brown T."/>
            <person name="Cohen L."/>
        </authorList>
    </citation>
    <scope>NUCLEOTIDE SEQUENCE</scope>
    <source>
        <strain evidence="8">CCMP720</strain>
    </source>
</reference>
<evidence type="ECO:0000256" key="6">
    <source>
        <dbReference type="SAM" id="Phobius"/>
    </source>
</evidence>
<dbReference type="EMBL" id="HBDV01000735">
    <property type="protein sequence ID" value="CAD8216195.1"/>
    <property type="molecule type" value="Transcribed_RNA"/>
</dbReference>
<keyword evidence="4 6" id="KW-1133">Transmembrane helix</keyword>
<evidence type="ECO:0000256" key="3">
    <source>
        <dbReference type="ARBA" id="ARBA00022692"/>
    </source>
</evidence>
<evidence type="ECO:0008006" key="9">
    <source>
        <dbReference type="Google" id="ProtNLM"/>
    </source>
</evidence>
<protein>
    <recommendedName>
        <fullName evidence="9">DoxX family protein</fullName>
    </recommendedName>
</protein>
<feature type="transmembrane region" description="Helical" evidence="6">
    <location>
        <begin position="159"/>
        <end position="178"/>
    </location>
</feature>
<dbReference type="AlphaFoldDB" id="A0A6T5ULS9"/>
<sequence length="195" mass="20762">MAFSMVSPIRLGVFAVKTSSRISNLTSIKNMKRVSANSRRGLSVRAIATSSDNDDLKEAGLTLLRVATGVLMIHNGFDKLADPEGFAKFVVEPYLGLPGLPATYLAAYVELICSVTFIIGFFTRPSALALCGTMGGALVFHLNKTGLEGFPFGVVEAHQYAFEAAALYAAIFLFFAMAGGGKYSLDTVIGDDSDE</sequence>
<dbReference type="PANTHER" id="PTHR33452:SF1">
    <property type="entry name" value="INNER MEMBRANE PROTEIN YPHA-RELATED"/>
    <property type="match status" value="1"/>
</dbReference>
<evidence type="ECO:0000256" key="4">
    <source>
        <dbReference type="ARBA" id="ARBA00022989"/>
    </source>
</evidence>
<evidence type="ECO:0000256" key="1">
    <source>
        <dbReference type="ARBA" id="ARBA00004651"/>
    </source>
</evidence>
<dbReference type="GO" id="GO:0005886">
    <property type="term" value="C:plasma membrane"/>
    <property type="evidence" value="ECO:0007669"/>
    <property type="project" value="UniProtKB-SubCell"/>
</dbReference>
<proteinExistence type="predicted"/>
<feature type="transmembrane region" description="Helical" evidence="6">
    <location>
        <begin position="127"/>
        <end position="147"/>
    </location>
</feature>
<comment type="subcellular location">
    <subcellularLocation>
        <location evidence="1">Cell membrane</location>
        <topology evidence="1">Multi-pass membrane protein</topology>
    </subcellularLocation>
</comment>
<keyword evidence="3 6" id="KW-0812">Transmembrane</keyword>
<evidence type="ECO:0000313" key="8">
    <source>
        <dbReference type="EMBL" id="CAD8216195.1"/>
    </source>
</evidence>
<dbReference type="InterPro" id="IPR032808">
    <property type="entry name" value="DoxX"/>
</dbReference>
<organism evidence="8">
    <name type="scientific">Polyblepharides amylifera</name>
    <dbReference type="NCBI Taxonomy" id="1486889"/>
    <lineage>
        <taxon>Eukaryota</taxon>
        <taxon>Viridiplantae</taxon>
        <taxon>Chlorophyta</taxon>
        <taxon>Pyramimonadophyceae</taxon>
        <taxon>Pyramimonadales</taxon>
        <taxon>Polyblepharidaceae</taxon>
        <taxon>Polyblepharides</taxon>
    </lineage>
</organism>
<evidence type="ECO:0000256" key="5">
    <source>
        <dbReference type="ARBA" id="ARBA00023136"/>
    </source>
</evidence>
<accession>A0A6T5ULS9</accession>
<evidence type="ECO:0000256" key="2">
    <source>
        <dbReference type="ARBA" id="ARBA00022475"/>
    </source>
</evidence>